<sequence>NALLFDKPVTIFGDGKQVRDVLYIDDLISAFNLAFKNIKKTRGKAYNVGGGPKFSLSIWELFEILEKLAGKKFNYKFGSWRAGDQKIYISDISRAKKDFNWSPKISPRQGVKKLHNWISQSKNLIKKAGVFKK</sequence>
<dbReference type="PANTHER" id="PTHR43000">
    <property type="entry name" value="DTDP-D-GLUCOSE 4,6-DEHYDRATASE-RELATED"/>
    <property type="match status" value="1"/>
</dbReference>
<dbReference type="EMBL" id="BARU01042439">
    <property type="protein sequence ID" value="GAH84925.1"/>
    <property type="molecule type" value="Genomic_DNA"/>
</dbReference>
<feature type="non-terminal residue" evidence="2">
    <location>
        <position position="1"/>
    </location>
</feature>
<dbReference type="SUPFAM" id="SSF51735">
    <property type="entry name" value="NAD(P)-binding Rossmann-fold domains"/>
    <property type="match status" value="1"/>
</dbReference>
<gene>
    <name evidence="2" type="ORF">S03H2_65207</name>
</gene>
<organism evidence="2">
    <name type="scientific">marine sediment metagenome</name>
    <dbReference type="NCBI Taxonomy" id="412755"/>
    <lineage>
        <taxon>unclassified sequences</taxon>
        <taxon>metagenomes</taxon>
        <taxon>ecological metagenomes</taxon>
    </lineage>
</organism>
<dbReference type="Pfam" id="PF16363">
    <property type="entry name" value="GDP_Man_Dehyd"/>
    <property type="match status" value="1"/>
</dbReference>
<evidence type="ECO:0000313" key="2">
    <source>
        <dbReference type="EMBL" id="GAH84925.1"/>
    </source>
</evidence>
<accession>X1JU39</accession>
<reference evidence="2" key="1">
    <citation type="journal article" date="2014" name="Front. Microbiol.">
        <title>High frequency of phylogenetically diverse reductive dehalogenase-homologous genes in deep subseafloor sedimentary metagenomes.</title>
        <authorList>
            <person name="Kawai M."/>
            <person name="Futagami T."/>
            <person name="Toyoda A."/>
            <person name="Takaki Y."/>
            <person name="Nishi S."/>
            <person name="Hori S."/>
            <person name="Arai W."/>
            <person name="Tsubouchi T."/>
            <person name="Morono Y."/>
            <person name="Uchiyama I."/>
            <person name="Ito T."/>
            <person name="Fujiyama A."/>
            <person name="Inagaki F."/>
            <person name="Takami H."/>
        </authorList>
    </citation>
    <scope>NUCLEOTIDE SEQUENCE</scope>
    <source>
        <strain evidence="2">Expedition CK06-06</strain>
    </source>
</reference>
<comment type="caution">
    <text evidence="2">The sequence shown here is derived from an EMBL/GenBank/DDBJ whole genome shotgun (WGS) entry which is preliminary data.</text>
</comment>
<name>X1JU39_9ZZZZ</name>
<dbReference type="InterPro" id="IPR016040">
    <property type="entry name" value="NAD(P)-bd_dom"/>
</dbReference>
<protein>
    <recommendedName>
        <fullName evidence="1">NAD(P)-binding domain-containing protein</fullName>
    </recommendedName>
</protein>
<proteinExistence type="predicted"/>
<dbReference type="InterPro" id="IPR036291">
    <property type="entry name" value="NAD(P)-bd_dom_sf"/>
</dbReference>
<evidence type="ECO:0000259" key="1">
    <source>
        <dbReference type="Pfam" id="PF16363"/>
    </source>
</evidence>
<dbReference type="Gene3D" id="3.40.50.720">
    <property type="entry name" value="NAD(P)-binding Rossmann-like Domain"/>
    <property type="match status" value="1"/>
</dbReference>
<dbReference type="AlphaFoldDB" id="X1JU39"/>
<feature type="domain" description="NAD(P)-binding" evidence="1">
    <location>
        <begin position="7"/>
        <end position="113"/>
    </location>
</feature>